<gene>
    <name evidence="1" type="ORF">FCALED_LOCUS12388</name>
</gene>
<reference evidence="1" key="1">
    <citation type="submission" date="2021-06" db="EMBL/GenBank/DDBJ databases">
        <authorList>
            <person name="Kallberg Y."/>
            <person name="Tangrot J."/>
            <person name="Rosling A."/>
        </authorList>
    </citation>
    <scope>NUCLEOTIDE SEQUENCE</scope>
    <source>
        <strain evidence="1">UK204</strain>
    </source>
</reference>
<organism evidence="1 2">
    <name type="scientific">Funneliformis caledonium</name>
    <dbReference type="NCBI Taxonomy" id="1117310"/>
    <lineage>
        <taxon>Eukaryota</taxon>
        <taxon>Fungi</taxon>
        <taxon>Fungi incertae sedis</taxon>
        <taxon>Mucoromycota</taxon>
        <taxon>Glomeromycotina</taxon>
        <taxon>Glomeromycetes</taxon>
        <taxon>Glomerales</taxon>
        <taxon>Glomeraceae</taxon>
        <taxon>Funneliformis</taxon>
    </lineage>
</organism>
<name>A0A9N9HD90_9GLOM</name>
<proteinExistence type="predicted"/>
<accession>A0A9N9HD90</accession>
<dbReference type="Proteomes" id="UP000789570">
    <property type="component" value="Unassembled WGS sequence"/>
</dbReference>
<feature type="non-terminal residue" evidence="1">
    <location>
        <position position="313"/>
    </location>
</feature>
<dbReference type="OrthoDB" id="2338242at2759"/>
<protein>
    <submittedName>
        <fullName evidence="1">16347_t:CDS:1</fullName>
    </submittedName>
</protein>
<comment type="caution">
    <text evidence="1">The sequence shown here is derived from an EMBL/GenBank/DDBJ whole genome shotgun (WGS) entry which is preliminary data.</text>
</comment>
<evidence type="ECO:0000313" key="1">
    <source>
        <dbReference type="EMBL" id="CAG8678780.1"/>
    </source>
</evidence>
<dbReference type="AlphaFoldDB" id="A0A9N9HD90"/>
<keyword evidence="2" id="KW-1185">Reference proteome</keyword>
<sequence length="313" mass="36192">MSEPISIKITSTLDMAALSRIFCAITLSLRDLFTSYCQTLPQVIVEKPVAVKFSDENAKVVVNLSFANEPSISTSRSIPKVTHLPENASQLLRYYGKNKHYDSWPSLHEFSEYLHDVKKVRVHNSFKKEIETLMGLFSKDHPAQLRLAQLENQLKASCMLSYWVDPHLYTSSYFVNPRGIFVSDLVKRRSKKSFKKKIQMNFKSIFDEEVENLLENISRFGMLTSVFSWCKACPCEARCFLVRRGASSSPKTQQAPRNMKKIHRRKVAQLTDFLTKKDFVKEELEIAQDALILGGYRRIDHHYNDFHEASRQL</sequence>
<dbReference type="EMBL" id="CAJVPQ010005975">
    <property type="protein sequence ID" value="CAG8678780.1"/>
    <property type="molecule type" value="Genomic_DNA"/>
</dbReference>
<evidence type="ECO:0000313" key="2">
    <source>
        <dbReference type="Proteomes" id="UP000789570"/>
    </source>
</evidence>